<gene>
    <name evidence="9" type="ORF">METZ01_LOCUS33272</name>
</gene>
<protein>
    <recommendedName>
        <fullName evidence="8">Hflx-type G domain-containing protein</fullName>
    </recommendedName>
</protein>
<dbReference type="HAMAP" id="MF_00900">
    <property type="entry name" value="GTPase_HflX"/>
    <property type="match status" value="1"/>
</dbReference>
<dbReference type="Gene3D" id="6.10.250.2860">
    <property type="match status" value="1"/>
</dbReference>
<dbReference type="InterPro" id="IPR042108">
    <property type="entry name" value="GTPase_HflX_N_sf"/>
</dbReference>
<keyword evidence="4" id="KW-0547">Nucleotide-binding</keyword>
<dbReference type="Pfam" id="PF16360">
    <property type="entry name" value="GTP-bdg_M"/>
    <property type="match status" value="1"/>
</dbReference>
<keyword evidence="6" id="KW-0342">GTP-binding</keyword>
<evidence type="ECO:0000259" key="8">
    <source>
        <dbReference type="PROSITE" id="PS51705"/>
    </source>
</evidence>
<dbReference type="InterPro" id="IPR025121">
    <property type="entry name" value="GTPase_HflX_N"/>
</dbReference>
<keyword evidence="3" id="KW-0479">Metal-binding</keyword>
<dbReference type="Gene3D" id="3.40.50.300">
    <property type="entry name" value="P-loop containing nucleotide triphosphate hydrolases"/>
    <property type="match status" value="1"/>
</dbReference>
<dbReference type="InterPro" id="IPR032305">
    <property type="entry name" value="GTP-bd_M"/>
</dbReference>
<dbReference type="Gene3D" id="3.40.50.11060">
    <property type="entry name" value="GTPase HflX, N-terminal domain"/>
    <property type="match status" value="1"/>
</dbReference>
<dbReference type="NCBIfam" id="TIGR00231">
    <property type="entry name" value="small_GTP"/>
    <property type="match status" value="1"/>
</dbReference>
<feature type="domain" description="Hflx-type G" evidence="8">
    <location>
        <begin position="198"/>
        <end position="364"/>
    </location>
</feature>
<accession>A0A381QNK4</accession>
<name>A0A381QNK4_9ZZZZ</name>
<dbReference type="PROSITE" id="PS51705">
    <property type="entry name" value="G_HFLX"/>
    <property type="match status" value="1"/>
</dbReference>
<dbReference type="SUPFAM" id="SSF52540">
    <property type="entry name" value="P-loop containing nucleoside triphosphate hydrolases"/>
    <property type="match status" value="1"/>
</dbReference>
<dbReference type="GO" id="GO:0043022">
    <property type="term" value="F:ribosome binding"/>
    <property type="evidence" value="ECO:0007669"/>
    <property type="project" value="TreeGrafter"/>
</dbReference>
<evidence type="ECO:0000256" key="5">
    <source>
        <dbReference type="ARBA" id="ARBA00022842"/>
    </source>
</evidence>
<dbReference type="PRINTS" id="PR00326">
    <property type="entry name" value="GTP1OBG"/>
</dbReference>
<keyword evidence="5" id="KW-0460">Magnesium</keyword>
<keyword evidence="2" id="KW-0963">Cytoplasm</keyword>
<evidence type="ECO:0000256" key="7">
    <source>
        <dbReference type="SAM" id="Coils"/>
    </source>
</evidence>
<dbReference type="InterPro" id="IPR005225">
    <property type="entry name" value="Small_GTP-bd"/>
</dbReference>
<dbReference type="GO" id="GO:0046872">
    <property type="term" value="F:metal ion binding"/>
    <property type="evidence" value="ECO:0007669"/>
    <property type="project" value="UniProtKB-KW"/>
</dbReference>
<evidence type="ECO:0000256" key="2">
    <source>
        <dbReference type="ARBA" id="ARBA00022490"/>
    </source>
</evidence>
<keyword evidence="7" id="KW-0175">Coiled coil</keyword>
<dbReference type="GO" id="GO:0005737">
    <property type="term" value="C:cytoplasm"/>
    <property type="evidence" value="ECO:0007669"/>
    <property type="project" value="UniProtKB-SubCell"/>
</dbReference>
<sequence>MLERPKSGERVVLLHIYKGRDRHLTNNEELYQLAISAGAEVVGEVFIHLRSLNPRYLIGKGKIQELRQKIQDTQAEIIISSAPLNSSQERNLERELKCRMLDRSELILDIFSQRARSFEGKLQVELAQLRHLSTRLVRGWTHLERQKGGIGLRGPGEKQLETDRRLVNNRIKQLKQQLRQVDKRRSMSRMNRIRSETSTVAIVGYTNAGKSTLFNKLTRANAVTADQLFATLDTTMRRLKTKKNNTIIFADTVGFINDLPHELIAAFRSTLEEIKYSELILHIIDASDKDYWQHLRYVNSVLRLLDADKIPQIRVYNKIDKINRNFGLAKNSNGQTRAAWISAFQPDDIRLLTEAIQHKLQRRLFNGTINLKQSQGRQRAHLFDLGAVVSENILTDGSWLLEIKMNKNEFRRFVRKEKIDEDTIKQASLLMAS</sequence>
<evidence type="ECO:0000313" key="9">
    <source>
        <dbReference type="EMBL" id="SUZ80418.1"/>
    </source>
</evidence>
<dbReference type="CDD" id="cd01878">
    <property type="entry name" value="HflX"/>
    <property type="match status" value="1"/>
</dbReference>
<evidence type="ECO:0000256" key="4">
    <source>
        <dbReference type="ARBA" id="ARBA00022741"/>
    </source>
</evidence>
<dbReference type="PANTHER" id="PTHR10229">
    <property type="entry name" value="GTP-BINDING PROTEIN HFLX"/>
    <property type="match status" value="1"/>
</dbReference>
<dbReference type="PIRSF" id="PIRSF006809">
    <property type="entry name" value="GTP-binding_hflX_prd"/>
    <property type="match status" value="1"/>
</dbReference>
<dbReference type="GO" id="GO:0005525">
    <property type="term" value="F:GTP binding"/>
    <property type="evidence" value="ECO:0007669"/>
    <property type="project" value="UniProtKB-KW"/>
</dbReference>
<evidence type="ECO:0000256" key="3">
    <source>
        <dbReference type="ARBA" id="ARBA00022723"/>
    </source>
</evidence>
<dbReference type="PANTHER" id="PTHR10229:SF0">
    <property type="entry name" value="GTP-BINDING PROTEIN 6-RELATED"/>
    <property type="match status" value="1"/>
</dbReference>
<dbReference type="AlphaFoldDB" id="A0A381QNK4"/>
<evidence type="ECO:0000256" key="6">
    <source>
        <dbReference type="ARBA" id="ARBA00023134"/>
    </source>
</evidence>
<dbReference type="EMBL" id="UINC01001427">
    <property type="protein sequence ID" value="SUZ80418.1"/>
    <property type="molecule type" value="Genomic_DNA"/>
</dbReference>
<comment type="subcellular location">
    <subcellularLocation>
        <location evidence="1">Cytoplasm</location>
    </subcellularLocation>
</comment>
<evidence type="ECO:0000256" key="1">
    <source>
        <dbReference type="ARBA" id="ARBA00004496"/>
    </source>
</evidence>
<dbReference type="InterPro" id="IPR016496">
    <property type="entry name" value="GTPase_HflX"/>
</dbReference>
<reference evidence="9" key="1">
    <citation type="submission" date="2018-05" db="EMBL/GenBank/DDBJ databases">
        <authorList>
            <person name="Lanie J.A."/>
            <person name="Ng W.-L."/>
            <person name="Kazmierczak K.M."/>
            <person name="Andrzejewski T.M."/>
            <person name="Davidsen T.M."/>
            <person name="Wayne K.J."/>
            <person name="Tettelin H."/>
            <person name="Glass J.I."/>
            <person name="Rusch D."/>
            <person name="Podicherti R."/>
            <person name="Tsui H.-C.T."/>
            <person name="Winkler M.E."/>
        </authorList>
    </citation>
    <scope>NUCLEOTIDE SEQUENCE</scope>
</reference>
<feature type="coiled-coil region" evidence="7">
    <location>
        <begin position="157"/>
        <end position="184"/>
    </location>
</feature>
<dbReference type="InterPro" id="IPR006073">
    <property type="entry name" value="GTP-bd"/>
</dbReference>
<proteinExistence type="inferred from homology"/>
<dbReference type="NCBIfam" id="TIGR03156">
    <property type="entry name" value="GTP_HflX"/>
    <property type="match status" value="1"/>
</dbReference>
<dbReference type="Pfam" id="PF13167">
    <property type="entry name" value="GTP-bdg_N"/>
    <property type="match status" value="1"/>
</dbReference>
<dbReference type="FunFam" id="3.40.50.11060:FF:000001">
    <property type="entry name" value="GTPase HflX"/>
    <property type="match status" value="1"/>
</dbReference>
<dbReference type="InterPro" id="IPR027417">
    <property type="entry name" value="P-loop_NTPase"/>
</dbReference>
<dbReference type="Pfam" id="PF01926">
    <property type="entry name" value="MMR_HSR1"/>
    <property type="match status" value="1"/>
</dbReference>
<dbReference type="NCBIfam" id="NF008280">
    <property type="entry name" value="PRK11058.1"/>
    <property type="match status" value="1"/>
</dbReference>
<organism evidence="9">
    <name type="scientific">marine metagenome</name>
    <dbReference type="NCBI Taxonomy" id="408172"/>
    <lineage>
        <taxon>unclassified sequences</taxon>
        <taxon>metagenomes</taxon>
        <taxon>ecological metagenomes</taxon>
    </lineage>
</organism>
<dbReference type="InterPro" id="IPR030394">
    <property type="entry name" value="G_HFLX_dom"/>
</dbReference>